<organism evidence="13 14">
    <name type="scientific">Sterolibacterium denitrificans</name>
    <dbReference type="NCBI Taxonomy" id="157592"/>
    <lineage>
        <taxon>Bacteria</taxon>
        <taxon>Pseudomonadati</taxon>
        <taxon>Pseudomonadota</taxon>
        <taxon>Betaproteobacteria</taxon>
        <taxon>Nitrosomonadales</taxon>
        <taxon>Sterolibacteriaceae</taxon>
        <taxon>Sterolibacterium</taxon>
    </lineage>
</organism>
<comment type="subcellular location">
    <subcellularLocation>
        <location evidence="1 9">Cell inner membrane</location>
        <topology evidence="1 9">Single-pass membrane protein</topology>
    </subcellularLocation>
</comment>
<dbReference type="InterPro" id="IPR006144">
    <property type="entry name" value="Secretion_HlyD_CS"/>
</dbReference>
<feature type="domain" description="AprE-like beta-barrel" evidence="12">
    <location>
        <begin position="330"/>
        <end position="428"/>
    </location>
</feature>
<keyword evidence="14" id="KW-1185">Reference proteome</keyword>
<dbReference type="GO" id="GO:0009306">
    <property type="term" value="P:protein secretion"/>
    <property type="evidence" value="ECO:0007669"/>
    <property type="project" value="InterPro"/>
</dbReference>
<evidence type="ECO:0000256" key="5">
    <source>
        <dbReference type="ARBA" id="ARBA00022519"/>
    </source>
</evidence>
<evidence type="ECO:0000256" key="10">
    <source>
        <dbReference type="SAM" id="Coils"/>
    </source>
</evidence>
<dbReference type="SUPFAM" id="SSF111369">
    <property type="entry name" value="HlyD-like secretion proteins"/>
    <property type="match status" value="1"/>
</dbReference>
<dbReference type="Proteomes" id="UP000242886">
    <property type="component" value="Chromosome SDENCHOL"/>
</dbReference>
<dbReference type="EMBL" id="LT837803">
    <property type="protein sequence ID" value="SMB32253.1"/>
    <property type="molecule type" value="Genomic_DNA"/>
</dbReference>
<evidence type="ECO:0000256" key="3">
    <source>
        <dbReference type="ARBA" id="ARBA00022448"/>
    </source>
</evidence>
<dbReference type="NCBIfam" id="TIGR01843">
    <property type="entry name" value="type_I_hlyD"/>
    <property type="match status" value="1"/>
</dbReference>
<feature type="coiled-coil region" evidence="10">
    <location>
        <begin position="158"/>
        <end position="192"/>
    </location>
</feature>
<dbReference type="Pfam" id="PF25994">
    <property type="entry name" value="HH_AprE"/>
    <property type="match status" value="1"/>
</dbReference>
<evidence type="ECO:0000256" key="7">
    <source>
        <dbReference type="ARBA" id="ARBA00022989"/>
    </source>
</evidence>
<dbReference type="PANTHER" id="PTHR30386:SF27">
    <property type="entry name" value="MEMBRANE FUSION PROTEIN (MFP) FAMILY PROTEIN"/>
    <property type="match status" value="1"/>
</dbReference>
<keyword evidence="8" id="KW-0472">Membrane</keyword>
<keyword evidence="3 9" id="KW-0813">Transport</keyword>
<feature type="domain" description="AprE-like long alpha-helical hairpin" evidence="11">
    <location>
        <begin position="107"/>
        <end position="285"/>
    </location>
</feature>
<protein>
    <recommendedName>
        <fullName evidence="9">Membrane fusion protein (MFP) family protein</fullName>
    </recommendedName>
</protein>
<dbReference type="PANTHER" id="PTHR30386">
    <property type="entry name" value="MEMBRANE FUSION SUBUNIT OF EMRAB-TOLC MULTIDRUG EFFLUX PUMP"/>
    <property type="match status" value="1"/>
</dbReference>
<evidence type="ECO:0000313" key="14">
    <source>
        <dbReference type="Proteomes" id="UP000242886"/>
    </source>
</evidence>
<gene>
    <name evidence="13" type="ORF">SDENCHOL_21308</name>
</gene>
<dbReference type="RefSeq" id="WP_154717280.1">
    <property type="nucleotide sequence ID" value="NZ_LT837803.1"/>
</dbReference>
<proteinExistence type="inferred from homology"/>
<accession>A0A7Z7MWT0</accession>
<sequence>MKSLLAPGEVDALDFAPPLLRLQDAPPNPLGRRVLWTLLALLAALLLWAVVGRLDIVAVAEGKLVPQSYLKIVQPAESGIVKDILVREGEAVAAGQVLMRMDALIADADGKSLDAEYRRKRLSLRRIEAELAGTPFLREADDPPVLAQEIEAQYHANRAALDAALAEERSRLAKARQELFAARQVKQKLQETLPHYREQDEAFSELARDGFAASIQASDKKRERIEKEQELATQGHVIESARASMLQSEKRLAQIDSDYRRQLHAERNDLQGQADKLMQELAKQAHKQALLELKASQDGIVKDLATHTTGTVVQPGTILLTLVPREEVLRAEVWVSNADIGFVRPGQSVKLKFAAFPFQKYGMVEGVVEHVGADAADDTTNNGSPNADNGKKNQPLVYKALIQLKAMALSLDGKHFPLSAGMQTNAEIWLGNRTVMEYLLSPVRKAWHEAGRER</sequence>
<evidence type="ECO:0000256" key="9">
    <source>
        <dbReference type="RuleBase" id="RU365093"/>
    </source>
</evidence>
<evidence type="ECO:0000313" key="13">
    <source>
        <dbReference type="EMBL" id="SMB32253.1"/>
    </source>
</evidence>
<reference evidence="13" key="1">
    <citation type="submission" date="2017-03" db="EMBL/GenBank/DDBJ databases">
        <authorList>
            <consortium name="AG Boll"/>
        </authorList>
    </citation>
    <scope>NUCLEOTIDE SEQUENCE [LARGE SCALE GENOMIC DNA]</scope>
    <source>
        <strain evidence="13">Chol</strain>
    </source>
</reference>
<keyword evidence="10" id="KW-0175">Coiled coil</keyword>
<dbReference type="Gene3D" id="2.40.50.100">
    <property type="match status" value="1"/>
</dbReference>
<evidence type="ECO:0000256" key="1">
    <source>
        <dbReference type="ARBA" id="ARBA00004377"/>
    </source>
</evidence>
<evidence type="ECO:0000256" key="2">
    <source>
        <dbReference type="ARBA" id="ARBA00009477"/>
    </source>
</evidence>
<dbReference type="PRINTS" id="PR01490">
    <property type="entry name" value="RTXTOXIND"/>
</dbReference>
<feature type="coiled-coil region" evidence="10">
    <location>
        <begin position="260"/>
        <end position="287"/>
    </location>
</feature>
<evidence type="ECO:0000256" key="8">
    <source>
        <dbReference type="ARBA" id="ARBA00023136"/>
    </source>
</evidence>
<dbReference type="InterPro" id="IPR050739">
    <property type="entry name" value="MFP"/>
</dbReference>
<dbReference type="InterPro" id="IPR010129">
    <property type="entry name" value="T1SS_HlyD"/>
</dbReference>
<dbReference type="Pfam" id="PF26002">
    <property type="entry name" value="Beta-barrel_AprE"/>
    <property type="match status" value="1"/>
</dbReference>
<evidence type="ECO:0000259" key="11">
    <source>
        <dbReference type="Pfam" id="PF25994"/>
    </source>
</evidence>
<evidence type="ECO:0000256" key="4">
    <source>
        <dbReference type="ARBA" id="ARBA00022475"/>
    </source>
</evidence>
<dbReference type="InterPro" id="IPR058982">
    <property type="entry name" value="Beta-barrel_AprE"/>
</dbReference>
<name>A0A7Z7MWT0_9PROT</name>
<dbReference type="InterPro" id="IPR058781">
    <property type="entry name" value="HH_AprE-like"/>
</dbReference>
<keyword evidence="7" id="KW-1133">Transmembrane helix</keyword>
<evidence type="ECO:0000259" key="12">
    <source>
        <dbReference type="Pfam" id="PF26002"/>
    </source>
</evidence>
<dbReference type="GO" id="GO:0005886">
    <property type="term" value="C:plasma membrane"/>
    <property type="evidence" value="ECO:0007669"/>
    <property type="project" value="UniProtKB-SubCell"/>
</dbReference>
<dbReference type="Gene3D" id="2.40.30.170">
    <property type="match status" value="1"/>
</dbReference>
<evidence type="ECO:0000256" key="6">
    <source>
        <dbReference type="ARBA" id="ARBA00022692"/>
    </source>
</evidence>
<keyword evidence="4 9" id="KW-1003">Cell membrane</keyword>
<comment type="similarity">
    <text evidence="2 9">Belongs to the membrane fusion protein (MFP) (TC 8.A.1) family.</text>
</comment>
<keyword evidence="6" id="KW-0812">Transmembrane</keyword>
<dbReference type="AlphaFoldDB" id="A0A7Z7MWT0"/>
<dbReference type="PROSITE" id="PS00543">
    <property type="entry name" value="HLYD_FAMILY"/>
    <property type="match status" value="1"/>
</dbReference>
<keyword evidence="5 9" id="KW-0997">Cell inner membrane</keyword>